<evidence type="ECO:0000313" key="2">
    <source>
        <dbReference type="EMBL" id="TVY30892.1"/>
    </source>
</evidence>
<evidence type="ECO:0000313" key="3">
    <source>
        <dbReference type="Proteomes" id="UP000431533"/>
    </source>
</evidence>
<feature type="compositionally biased region" description="Polar residues" evidence="1">
    <location>
        <begin position="14"/>
        <end position="25"/>
    </location>
</feature>
<evidence type="ECO:0000256" key="1">
    <source>
        <dbReference type="SAM" id="MobiDB-lite"/>
    </source>
</evidence>
<name>A0A8H8RCK9_9HELO</name>
<dbReference type="PANTHER" id="PTHR39697">
    <property type="entry name" value="RICIN B LECTIN DOMAIN-CONTAINING PROTEIN-RELATED"/>
    <property type="match status" value="1"/>
</dbReference>
<dbReference type="EMBL" id="QGMH01000003">
    <property type="protein sequence ID" value="TVY30892.1"/>
    <property type="molecule type" value="Genomic_DNA"/>
</dbReference>
<gene>
    <name evidence="2" type="ORF">LHYA1_G000823</name>
</gene>
<dbReference type="SUPFAM" id="SSF50405">
    <property type="entry name" value="Actin-crosslinking proteins"/>
    <property type="match status" value="1"/>
</dbReference>
<dbReference type="RefSeq" id="XP_031009676.1">
    <property type="nucleotide sequence ID" value="XM_031145812.1"/>
</dbReference>
<accession>A0A8H8RCK9</accession>
<protein>
    <submittedName>
        <fullName evidence="2">Uncharacterized protein</fullName>
    </submittedName>
</protein>
<organism evidence="2 3">
    <name type="scientific">Lachnellula hyalina</name>
    <dbReference type="NCBI Taxonomy" id="1316788"/>
    <lineage>
        <taxon>Eukaryota</taxon>
        <taxon>Fungi</taxon>
        <taxon>Dikarya</taxon>
        <taxon>Ascomycota</taxon>
        <taxon>Pezizomycotina</taxon>
        <taxon>Leotiomycetes</taxon>
        <taxon>Helotiales</taxon>
        <taxon>Lachnaceae</taxon>
        <taxon>Lachnellula</taxon>
    </lineage>
</organism>
<feature type="region of interest" description="Disordered" evidence="1">
    <location>
        <begin position="1"/>
        <end position="33"/>
    </location>
</feature>
<dbReference type="Proteomes" id="UP000431533">
    <property type="component" value="Unassembled WGS sequence"/>
</dbReference>
<dbReference type="AlphaFoldDB" id="A0A8H8RCK9"/>
<reference evidence="2 3" key="1">
    <citation type="submission" date="2018-05" db="EMBL/GenBank/DDBJ databases">
        <title>Genome sequencing and assembly of the regulated plant pathogen Lachnellula willkommii and related sister species for the development of diagnostic species identification markers.</title>
        <authorList>
            <person name="Giroux E."/>
            <person name="Bilodeau G."/>
        </authorList>
    </citation>
    <scope>NUCLEOTIDE SEQUENCE [LARGE SCALE GENOMIC DNA]</scope>
    <source>
        <strain evidence="2 3">CBS 185.66</strain>
    </source>
</reference>
<dbReference type="GeneID" id="41981021"/>
<dbReference type="PANTHER" id="PTHR39697:SF1">
    <property type="entry name" value="RICIN B LECTIN DOMAIN-CONTAINING PROTEIN"/>
    <property type="match status" value="1"/>
</dbReference>
<dbReference type="OrthoDB" id="5289641at2759"/>
<proteinExistence type="predicted"/>
<sequence>MAAMGLDNAAPFSETDSSTANTPPSSVAYDPLDARDDFAPSNSSVPWPNRTFIIRSLSSSHVLTLLDGKVLLAPPGSGHASIHWTCVETKGWLGFHNYSSGKFLGYGIGGDLRCAAGRQGDWENFCVRLRPDGGYVLLVTHWDRLWHV</sequence>
<keyword evidence="3" id="KW-1185">Reference proteome</keyword>
<comment type="caution">
    <text evidence="2">The sequence shown here is derived from an EMBL/GenBank/DDBJ whole genome shotgun (WGS) entry which is preliminary data.</text>
</comment>
<dbReference type="InterPro" id="IPR008999">
    <property type="entry name" value="Actin-crosslinking"/>
</dbReference>